<organism evidence="2 3">
    <name type="scientific">Paraphaeosphaeria sporulosa</name>
    <dbReference type="NCBI Taxonomy" id="1460663"/>
    <lineage>
        <taxon>Eukaryota</taxon>
        <taxon>Fungi</taxon>
        <taxon>Dikarya</taxon>
        <taxon>Ascomycota</taxon>
        <taxon>Pezizomycotina</taxon>
        <taxon>Dothideomycetes</taxon>
        <taxon>Pleosporomycetidae</taxon>
        <taxon>Pleosporales</taxon>
        <taxon>Massarineae</taxon>
        <taxon>Didymosphaeriaceae</taxon>
        <taxon>Paraphaeosphaeria</taxon>
    </lineage>
</organism>
<dbReference type="OrthoDB" id="3797735at2759"/>
<accession>A0A177CA55</accession>
<gene>
    <name evidence="2" type="ORF">CC84DRAFT_1058286</name>
</gene>
<evidence type="ECO:0000313" key="2">
    <source>
        <dbReference type="EMBL" id="OAG04256.1"/>
    </source>
</evidence>
<dbReference type="STRING" id="1460663.A0A177CA55"/>
<sequence>MAPRAAVTNLSFTVDSASEDESMDELNALPTPDSNTENKAPGRKPRGKAAQMAISTVATKAASKSKTATRRVSGDTVLTAKKQGAAVMKKTSARGGRRAIAELQHETGDETEEVDEFDTEEDLVAPVEPKTARRGRPPAKAK</sequence>
<feature type="compositionally biased region" description="Basic residues" evidence="1">
    <location>
        <begin position="132"/>
        <end position="142"/>
    </location>
</feature>
<feature type="region of interest" description="Disordered" evidence="1">
    <location>
        <begin position="1"/>
        <end position="76"/>
    </location>
</feature>
<feature type="non-terminal residue" evidence="2">
    <location>
        <position position="142"/>
    </location>
</feature>
<keyword evidence="3" id="KW-1185">Reference proteome</keyword>
<feature type="region of interest" description="Disordered" evidence="1">
    <location>
        <begin position="88"/>
        <end position="142"/>
    </location>
</feature>
<dbReference type="InParanoid" id="A0A177CA55"/>
<protein>
    <submittedName>
        <fullName evidence="2">Uncharacterized protein</fullName>
    </submittedName>
</protein>
<name>A0A177CA55_9PLEO</name>
<proteinExistence type="predicted"/>
<reference evidence="2 3" key="1">
    <citation type="submission" date="2016-05" db="EMBL/GenBank/DDBJ databases">
        <title>Comparative analysis of secretome profiles of manganese(II)-oxidizing ascomycete fungi.</title>
        <authorList>
            <consortium name="DOE Joint Genome Institute"/>
            <person name="Zeiner C.A."/>
            <person name="Purvine S.O."/>
            <person name="Zink E.M."/>
            <person name="Wu S."/>
            <person name="Pasa-Tolic L."/>
            <person name="Chaput D.L."/>
            <person name="Haridas S."/>
            <person name="Grigoriev I.V."/>
            <person name="Santelli C.M."/>
            <person name="Hansel C.M."/>
        </authorList>
    </citation>
    <scope>NUCLEOTIDE SEQUENCE [LARGE SCALE GENOMIC DNA]</scope>
    <source>
        <strain evidence="2 3">AP3s5-JAC2a</strain>
    </source>
</reference>
<dbReference type="EMBL" id="KV441554">
    <property type="protein sequence ID" value="OAG04256.1"/>
    <property type="molecule type" value="Genomic_DNA"/>
</dbReference>
<dbReference type="GeneID" id="28757046"/>
<evidence type="ECO:0000256" key="1">
    <source>
        <dbReference type="SAM" id="MobiDB-lite"/>
    </source>
</evidence>
<feature type="compositionally biased region" description="Acidic residues" evidence="1">
    <location>
        <begin position="109"/>
        <end position="123"/>
    </location>
</feature>
<feature type="compositionally biased region" description="Basic and acidic residues" evidence="1">
    <location>
        <begin position="99"/>
        <end position="108"/>
    </location>
</feature>
<dbReference type="RefSeq" id="XP_018034621.1">
    <property type="nucleotide sequence ID" value="XM_018173560.1"/>
</dbReference>
<dbReference type="Proteomes" id="UP000077069">
    <property type="component" value="Unassembled WGS sequence"/>
</dbReference>
<dbReference type="AlphaFoldDB" id="A0A177CA55"/>
<feature type="compositionally biased region" description="Low complexity" evidence="1">
    <location>
        <begin position="55"/>
        <end position="66"/>
    </location>
</feature>
<evidence type="ECO:0000313" key="3">
    <source>
        <dbReference type="Proteomes" id="UP000077069"/>
    </source>
</evidence>